<accession>A0ABN7B131</accession>
<evidence type="ECO:0000313" key="1">
    <source>
        <dbReference type="EMBL" id="BES98125.1"/>
    </source>
</evidence>
<reference evidence="1 2" key="1">
    <citation type="submission" date="2023-09" db="EMBL/GenBank/DDBJ databases">
        <title>Nesidiocoris tenuis whole genome shotgun sequence.</title>
        <authorList>
            <person name="Shibata T."/>
            <person name="Shimoda M."/>
            <person name="Kobayashi T."/>
            <person name="Uehara T."/>
        </authorList>
    </citation>
    <scope>NUCLEOTIDE SEQUENCE [LARGE SCALE GENOMIC DNA]</scope>
    <source>
        <strain evidence="1 2">Japan</strain>
    </source>
</reference>
<protein>
    <recommendedName>
        <fullName evidence="3">Peptidase S1 domain-containing protein</fullName>
    </recommendedName>
</protein>
<name>A0ABN7B131_9HEMI</name>
<evidence type="ECO:0008006" key="3">
    <source>
        <dbReference type="Google" id="ProtNLM"/>
    </source>
</evidence>
<sequence length="73" mass="7907">MSSRRRSVRSACFSQVCVTQADLTRNTRQEHPSPGISFYGVIGGGPVTGNTSHGIGYPLLSQTISWNLPFPNL</sequence>
<evidence type="ECO:0000313" key="2">
    <source>
        <dbReference type="Proteomes" id="UP001307889"/>
    </source>
</evidence>
<keyword evidence="2" id="KW-1185">Reference proteome</keyword>
<dbReference type="Proteomes" id="UP001307889">
    <property type="component" value="Chromosome 9"/>
</dbReference>
<organism evidence="1 2">
    <name type="scientific">Nesidiocoris tenuis</name>
    <dbReference type="NCBI Taxonomy" id="355587"/>
    <lineage>
        <taxon>Eukaryota</taxon>
        <taxon>Metazoa</taxon>
        <taxon>Ecdysozoa</taxon>
        <taxon>Arthropoda</taxon>
        <taxon>Hexapoda</taxon>
        <taxon>Insecta</taxon>
        <taxon>Pterygota</taxon>
        <taxon>Neoptera</taxon>
        <taxon>Paraneoptera</taxon>
        <taxon>Hemiptera</taxon>
        <taxon>Heteroptera</taxon>
        <taxon>Panheteroptera</taxon>
        <taxon>Cimicomorpha</taxon>
        <taxon>Miridae</taxon>
        <taxon>Dicyphina</taxon>
        <taxon>Nesidiocoris</taxon>
    </lineage>
</organism>
<gene>
    <name evidence="1" type="ORF">NTJ_10940</name>
</gene>
<proteinExistence type="predicted"/>
<dbReference type="EMBL" id="AP028917">
    <property type="protein sequence ID" value="BES98125.1"/>
    <property type="molecule type" value="Genomic_DNA"/>
</dbReference>